<gene>
    <name evidence="1" type="ORF">B0H65DRAFT_76888</name>
</gene>
<dbReference type="EMBL" id="JAUEPP010000010">
    <property type="protein sequence ID" value="KAK3334577.1"/>
    <property type="molecule type" value="Genomic_DNA"/>
</dbReference>
<reference evidence="1" key="2">
    <citation type="submission" date="2023-06" db="EMBL/GenBank/DDBJ databases">
        <authorList>
            <consortium name="Lawrence Berkeley National Laboratory"/>
            <person name="Haridas S."/>
            <person name="Hensen N."/>
            <person name="Bonometti L."/>
            <person name="Westerberg I."/>
            <person name="Brannstrom I.O."/>
            <person name="Guillou S."/>
            <person name="Cros-Aarteil S."/>
            <person name="Calhoun S."/>
            <person name="Kuo A."/>
            <person name="Mondo S."/>
            <person name="Pangilinan J."/>
            <person name="Riley R."/>
            <person name="Labutti K."/>
            <person name="Andreopoulos B."/>
            <person name="Lipzen A."/>
            <person name="Chen C."/>
            <person name="Yanf M."/>
            <person name="Daum C."/>
            <person name="Ng V."/>
            <person name="Clum A."/>
            <person name="Steindorff A."/>
            <person name="Ohm R."/>
            <person name="Martin F."/>
            <person name="Silar P."/>
            <person name="Natvig D."/>
            <person name="Lalanne C."/>
            <person name="Gautier V."/>
            <person name="Ament-Velasquez S.L."/>
            <person name="Kruys A."/>
            <person name="Hutchinson M.I."/>
            <person name="Powell A.J."/>
            <person name="Barry K."/>
            <person name="Miller A.N."/>
            <person name="Grigoriev I.V."/>
            <person name="Debuchy R."/>
            <person name="Gladieux P."/>
            <person name="Thoren M.H."/>
            <person name="Johannesson H."/>
        </authorList>
    </citation>
    <scope>NUCLEOTIDE SEQUENCE</scope>
    <source>
        <strain evidence="1">CBS 560.94</strain>
    </source>
</reference>
<name>A0AAE0MJB3_9PEZI</name>
<proteinExistence type="predicted"/>
<dbReference type="Proteomes" id="UP001278500">
    <property type="component" value="Unassembled WGS sequence"/>
</dbReference>
<dbReference type="GeneID" id="87868542"/>
<dbReference type="RefSeq" id="XP_062676743.1">
    <property type="nucleotide sequence ID" value="XM_062831388.1"/>
</dbReference>
<organism evidence="1 2">
    <name type="scientific">Neurospora tetraspora</name>
    <dbReference type="NCBI Taxonomy" id="94610"/>
    <lineage>
        <taxon>Eukaryota</taxon>
        <taxon>Fungi</taxon>
        <taxon>Dikarya</taxon>
        <taxon>Ascomycota</taxon>
        <taxon>Pezizomycotina</taxon>
        <taxon>Sordariomycetes</taxon>
        <taxon>Sordariomycetidae</taxon>
        <taxon>Sordariales</taxon>
        <taxon>Sordariaceae</taxon>
        <taxon>Neurospora</taxon>
    </lineage>
</organism>
<protein>
    <submittedName>
        <fullName evidence="1">Uncharacterized protein</fullName>
    </submittedName>
</protein>
<comment type="caution">
    <text evidence="1">The sequence shown here is derived from an EMBL/GenBank/DDBJ whole genome shotgun (WGS) entry which is preliminary data.</text>
</comment>
<evidence type="ECO:0000313" key="1">
    <source>
        <dbReference type="EMBL" id="KAK3334577.1"/>
    </source>
</evidence>
<reference evidence="1" key="1">
    <citation type="journal article" date="2023" name="Mol. Phylogenet. Evol.">
        <title>Genome-scale phylogeny and comparative genomics of the fungal order Sordariales.</title>
        <authorList>
            <person name="Hensen N."/>
            <person name="Bonometti L."/>
            <person name="Westerberg I."/>
            <person name="Brannstrom I.O."/>
            <person name="Guillou S."/>
            <person name="Cros-Aarteil S."/>
            <person name="Calhoun S."/>
            <person name="Haridas S."/>
            <person name="Kuo A."/>
            <person name="Mondo S."/>
            <person name="Pangilinan J."/>
            <person name="Riley R."/>
            <person name="LaButti K."/>
            <person name="Andreopoulos B."/>
            <person name="Lipzen A."/>
            <person name="Chen C."/>
            <person name="Yan M."/>
            <person name="Daum C."/>
            <person name="Ng V."/>
            <person name="Clum A."/>
            <person name="Steindorff A."/>
            <person name="Ohm R.A."/>
            <person name="Martin F."/>
            <person name="Silar P."/>
            <person name="Natvig D.O."/>
            <person name="Lalanne C."/>
            <person name="Gautier V."/>
            <person name="Ament-Velasquez S.L."/>
            <person name="Kruys A."/>
            <person name="Hutchinson M.I."/>
            <person name="Powell A.J."/>
            <person name="Barry K."/>
            <person name="Miller A.N."/>
            <person name="Grigoriev I.V."/>
            <person name="Debuchy R."/>
            <person name="Gladieux P."/>
            <person name="Hiltunen Thoren M."/>
            <person name="Johannesson H."/>
        </authorList>
    </citation>
    <scope>NUCLEOTIDE SEQUENCE</scope>
    <source>
        <strain evidence="1">CBS 560.94</strain>
    </source>
</reference>
<dbReference type="AlphaFoldDB" id="A0AAE0MJB3"/>
<sequence>MVMFGVSGIKSVRRNGDKSSVWVRLWRVQVVITNSPVKEKKKERKGEYKSSSRGISDLDRVAARQDDTLSCQGRGRFGRESVVRRIVNTGNVGLGRSDSTSVLTAMETAEDPLAAVKKNGKKGSWSRVRGGRRRIWSLMSTRTARYTTTYNEDMCHLPPGVFVLLPSLCSIRSGRATRKLPYDADLRTELSRAPRWPGDL</sequence>
<keyword evidence="2" id="KW-1185">Reference proteome</keyword>
<evidence type="ECO:0000313" key="2">
    <source>
        <dbReference type="Proteomes" id="UP001278500"/>
    </source>
</evidence>
<accession>A0AAE0MJB3</accession>